<reference evidence="1 2" key="1">
    <citation type="submission" date="2017-12" db="EMBL/GenBank/DDBJ databases">
        <authorList>
            <consortium name="DOE Joint Genome Institute"/>
            <person name="Haridas S."/>
            <person name="Kjaerbolling I."/>
            <person name="Vesth T.C."/>
            <person name="Frisvad J.C."/>
            <person name="Nybo J.L."/>
            <person name="Theobald S."/>
            <person name="Kuo A."/>
            <person name="Bowyer P."/>
            <person name="Matsuda Y."/>
            <person name="Mondo S."/>
            <person name="Lyhne E.K."/>
            <person name="Kogle M.E."/>
            <person name="Clum A."/>
            <person name="Lipzen A."/>
            <person name="Salamov A."/>
            <person name="Ngan C.Y."/>
            <person name="Daum C."/>
            <person name="Chiniquy J."/>
            <person name="Barry K."/>
            <person name="LaButti K."/>
            <person name="Simmons B.A."/>
            <person name="Magnuson J.K."/>
            <person name="Mortensen U.H."/>
            <person name="Larsen T.O."/>
            <person name="Grigoriev I.V."/>
            <person name="Baker S.E."/>
            <person name="Andersen M.R."/>
            <person name="Nordberg H.P."/>
            <person name="Cantor M.N."/>
            <person name="Hua S.X."/>
        </authorList>
    </citation>
    <scope>NUCLEOTIDE SEQUENCE [LARGE SCALE GENOMIC DNA]</scope>
    <source>
        <strain evidence="1 2">CBS 102.13</strain>
    </source>
</reference>
<accession>A0A2I2FHA0</accession>
<dbReference type="EMBL" id="KZ559126">
    <property type="protein sequence ID" value="PLB40003.1"/>
    <property type="molecule type" value="Genomic_DNA"/>
</dbReference>
<proteinExistence type="predicted"/>
<organism evidence="1 2">
    <name type="scientific">Aspergillus candidus</name>
    <dbReference type="NCBI Taxonomy" id="41067"/>
    <lineage>
        <taxon>Eukaryota</taxon>
        <taxon>Fungi</taxon>
        <taxon>Dikarya</taxon>
        <taxon>Ascomycota</taxon>
        <taxon>Pezizomycotina</taxon>
        <taxon>Eurotiomycetes</taxon>
        <taxon>Eurotiomycetidae</taxon>
        <taxon>Eurotiales</taxon>
        <taxon>Aspergillaceae</taxon>
        <taxon>Aspergillus</taxon>
        <taxon>Aspergillus subgen. Circumdati</taxon>
    </lineage>
</organism>
<gene>
    <name evidence="1" type="ORF">BDW47DRAFT_102080</name>
</gene>
<keyword evidence="2" id="KW-1185">Reference proteome</keyword>
<protein>
    <submittedName>
        <fullName evidence="1">Uncharacterized protein</fullName>
    </submittedName>
</protein>
<dbReference type="OrthoDB" id="5429770at2759"/>
<evidence type="ECO:0000313" key="1">
    <source>
        <dbReference type="EMBL" id="PLB40003.1"/>
    </source>
</evidence>
<dbReference type="AlphaFoldDB" id="A0A2I2FHA0"/>
<sequence length="72" mass="7839">MAAARHYETAQKTPAPRLADTIVNACAIIASVKEDIMDRARVSHHVSALVSFDRLGELGQISSIRLCIQSFS</sequence>
<evidence type="ECO:0000313" key="2">
    <source>
        <dbReference type="Proteomes" id="UP000234585"/>
    </source>
</evidence>
<dbReference type="Proteomes" id="UP000234585">
    <property type="component" value="Unassembled WGS sequence"/>
</dbReference>
<dbReference type="RefSeq" id="XP_024674015.1">
    <property type="nucleotide sequence ID" value="XM_024811781.1"/>
</dbReference>
<name>A0A2I2FHA0_ASPCN</name>
<dbReference type="GeneID" id="36518941"/>